<comment type="caution">
    <text evidence="5">The sequence shown here is derived from an EMBL/GenBank/DDBJ whole genome shotgun (WGS) entry which is preliminary data.</text>
</comment>
<dbReference type="InterPro" id="IPR015422">
    <property type="entry name" value="PyrdxlP-dep_Trfase_small"/>
</dbReference>
<evidence type="ECO:0000256" key="1">
    <source>
        <dbReference type="ARBA" id="ARBA00001933"/>
    </source>
</evidence>
<organism evidence="5 6">
    <name type="scientific">Aerophobetes bacterium</name>
    <dbReference type="NCBI Taxonomy" id="2030807"/>
    <lineage>
        <taxon>Bacteria</taxon>
        <taxon>Candidatus Aerophobota</taxon>
    </lineage>
</organism>
<evidence type="ECO:0000259" key="4">
    <source>
        <dbReference type="Pfam" id="PF00266"/>
    </source>
</evidence>
<comment type="cofactor">
    <cofactor evidence="1">
        <name>pyridoxal 5'-phosphate</name>
        <dbReference type="ChEBI" id="CHEBI:597326"/>
    </cofactor>
</comment>
<evidence type="ECO:0000313" key="5">
    <source>
        <dbReference type="EMBL" id="PCI76206.1"/>
    </source>
</evidence>
<dbReference type="Proteomes" id="UP000218775">
    <property type="component" value="Unassembled WGS sequence"/>
</dbReference>
<feature type="domain" description="Aminotransferase class V" evidence="4">
    <location>
        <begin position="32"/>
        <end position="237"/>
    </location>
</feature>
<evidence type="ECO:0000313" key="6">
    <source>
        <dbReference type="Proteomes" id="UP000218775"/>
    </source>
</evidence>
<comment type="similarity">
    <text evidence="2">Belongs to the class-V pyridoxal-phosphate-dependent aminotransferase family. NifS/IscS subfamily.</text>
</comment>
<accession>A0A2A4X134</accession>
<dbReference type="InterPro" id="IPR015424">
    <property type="entry name" value="PyrdxlP-dep_Trfase"/>
</dbReference>
<dbReference type="AlphaFoldDB" id="A0A2A4X134"/>
<gene>
    <name evidence="5" type="ORF">COB21_04670</name>
</gene>
<dbReference type="GO" id="GO:0031071">
    <property type="term" value="F:cysteine desulfurase activity"/>
    <property type="evidence" value="ECO:0007669"/>
    <property type="project" value="UniProtKB-EC"/>
</dbReference>
<proteinExistence type="inferred from homology"/>
<dbReference type="SUPFAM" id="SSF53383">
    <property type="entry name" value="PLP-dependent transferases"/>
    <property type="match status" value="1"/>
</dbReference>
<dbReference type="EMBL" id="NVUK01000032">
    <property type="protein sequence ID" value="PCI76206.1"/>
    <property type="molecule type" value="Genomic_DNA"/>
</dbReference>
<dbReference type="PANTHER" id="PTHR11601:SF34">
    <property type="entry name" value="CYSTEINE DESULFURASE"/>
    <property type="match status" value="1"/>
</dbReference>
<protein>
    <recommendedName>
        <fullName evidence="4">Aminotransferase class V domain-containing protein</fullName>
    </recommendedName>
</protein>
<reference evidence="6" key="1">
    <citation type="submission" date="2017-08" db="EMBL/GenBank/DDBJ databases">
        <title>A dynamic microbial community with high functional redundancy inhabits the cold, oxic subseafloor aquifer.</title>
        <authorList>
            <person name="Tully B.J."/>
            <person name="Wheat C.G."/>
            <person name="Glazer B.T."/>
            <person name="Huber J.A."/>
        </authorList>
    </citation>
    <scope>NUCLEOTIDE SEQUENCE [LARGE SCALE GENOMIC DNA]</scope>
</reference>
<evidence type="ECO:0000256" key="3">
    <source>
        <dbReference type="ARBA" id="ARBA00050776"/>
    </source>
</evidence>
<dbReference type="Pfam" id="PF00266">
    <property type="entry name" value="Aminotran_5"/>
    <property type="match status" value="1"/>
</dbReference>
<dbReference type="InterPro" id="IPR015421">
    <property type="entry name" value="PyrdxlP-dep_Trfase_major"/>
</dbReference>
<dbReference type="Gene3D" id="3.40.640.10">
    <property type="entry name" value="Type I PLP-dependent aspartate aminotransferase-like (Major domain)"/>
    <property type="match status" value="1"/>
</dbReference>
<dbReference type="PANTHER" id="PTHR11601">
    <property type="entry name" value="CYSTEINE DESULFURYLASE FAMILY MEMBER"/>
    <property type="match status" value="1"/>
</dbReference>
<dbReference type="Gene3D" id="3.90.1150.10">
    <property type="entry name" value="Aspartate Aminotransferase, domain 1"/>
    <property type="match status" value="1"/>
</dbReference>
<sequence length="369" mass="41366">MIYLDQLTYKRDLLNSFKEDHANGRSLKFAWQEIKSFFSINDEDATFVFTSSGAEAIAQVYWSVYNHEILPSGLNHMITSNLEEAPILMGLERYNKLGALVDVADSMGRACLTREALEPYFTPYTKFVSISAVSVQTGARHDLESISQLCKEKGVLLHIDMSDLVGYKPIDFHKLQADYITVDGARFGAVEGTGVLLAKKERKIEPLILDYMGQKGYRGGALDEKKIIDFSLALSVMLEKAEKYLIHLPLLQKFFEESCVKEVPGCSLPFKGINRVAHVSAIQIEGAFNELLIFYLRERGVHVHLGGGMLQQTGGLFEKVGVEPFKTSEILSFAWSIDMDRQTIHQAVQVIKEEVKRVLAVKSGEGSTW</sequence>
<comment type="catalytic activity">
    <reaction evidence="3">
        <text>(sulfur carrier)-H + L-cysteine = (sulfur carrier)-SH + L-alanine</text>
        <dbReference type="Rhea" id="RHEA:43892"/>
        <dbReference type="Rhea" id="RHEA-COMP:14737"/>
        <dbReference type="Rhea" id="RHEA-COMP:14739"/>
        <dbReference type="ChEBI" id="CHEBI:29917"/>
        <dbReference type="ChEBI" id="CHEBI:35235"/>
        <dbReference type="ChEBI" id="CHEBI:57972"/>
        <dbReference type="ChEBI" id="CHEBI:64428"/>
        <dbReference type="EC" id="2.8.1.7"/>
    </reaction>
</comment>
<dbReference type="InterPro" id="IPR000192">
    <property type="entry name" value="Aminotrans_V_dom"/>
</dbReference>
<name>A0A2A4X134_UNCAE</name>
<evidence type="ECO:0000256" key="2">
    <source>
        <dbReference type="ARBA" id="ARBA00006490"/>
    </source>
</evidence>